<keyword evidence="3 4" id="KW-0443">Lipid metabolism</keyword>
<evidence type="ECO:0000259" key="5">
    <source>
        <dbReference type="Pfam" id="PF03015"/>
    </source>
</evidence>
<feature type="domain" description="Thioester reductase (TE)" evidence="6">
    <location>
        <begin position="1"/>
        <end position="76"/>
    </location>
</feature>
<gene>
    <name evidence="7" type="ORF">TIFTF001_030178</name>
</gene>
<name>A0AA88DSQ8_FICCA</name>
<dbReference type="Pfam" id="PF03015">
    <property type="entry name" value="Sterile"/>
    <property type="match status" value="1"/>
</dbReference>
<evidence type="ECO:0000256" key="3">
    <source>
        <dbReference type="ARBA" id="ARBA00023098"/>
    </source>
</evidence>
<dbReference type="AlphaFoldDB" id="A0AA88DSQ8"/>
<dbReference type="PANTHER" id="PTHR11011">
    <property type="entry name" value="MALE STERILITY PROTEIN 2-RELATED"/>
    <property type="match status" value="1"/>
</dbReference>
<comment type="similarity">
    <text evidence="1 4">Belongs to the fatty acyl-CoA reductase family.</text>
</comment>
<dbReference type="InterPro" id="IPR033640">
    <property type="entry name" value="FAR_C"/>
</dbReference>
<dbReference type="GO" id="GO:0010345">
    <property type="term" value="P:suberin biosynthetic process"/>
    <property type="evidence" value="ECO:0007669"/>
    <property type="project" value="TreeGrafter"/>
</dbReference>
<dbReference type="Proteomes" id="UP001187192">
    <property type="component" value="Unassembled WGS sequence"/>
</dbReference>
<dbReference type="GO" id="GO:0035336">
    <property type="term" value="P:long-chain fatty-acyl-CoA metabolic process"/>
    <property type="evidence" value="ECO:0007669"/>
    <property type="project" value="TreeGrafter"/>
</dbReference>
<dbReference type="EC" id="1.2.1.84" evidence="4"/>
<evidence type="ECO:0000259" key="6">
    <source>
        <dbReference type="Pfam" id="PF07993"/>
    </source>
</evidence>
<dbReference type="InterPro" id="IPR026055">
    <property type="entry name" value="FAR"/>
</dbReference>
<dbReference type="Gene3D" id="3.40.50.720">
    <property type="entry name" value="NAD(P)-binding Rossmann-like Domain"/>
    <property type="match status" value="1"/>
</dbReference>
<dbReference type="GO" id="GO:0080019">
    <property type="term" value="F:alcohol-forming very long-chain fatty acyl-CoA reductase activity"/>
    <property type="evidence" value="ECO:0007669"/>
    <property type="project" value="InterPro"/>
</dbReference>
<protein>
    <recommendedName>
        <fullName evidence="4">Fatty acyl-CoA reductase</fullName>
        <ecNumber evidence="4">1.2.1.84</ecNumber>
    </recommendedName>
</protein>
<organism evidence="7 8">
    <name type="scientific">Ficus carica</name>
    <name type="common">Common fig</name>
    <dbReference type="NCBI Taxonomy" id="3494"/>
    <lineage>
        <taxon>Eukaryota</taxon>
        <taxon>Viridiplantae</taxon>
        <taxon>Streptophyta</taxon>
        <taxon>Embryophyta</taxon>
        <taxon>Tracheophyta</taxon>
        <taxon>Spermatophyta</taxon>
        <taxon>Magnoliopsida</taxon>
        <taxon>eudicotyledons</taxon>
        <taxon>Gunneridae</taxon>
        <taxon>Pentapetalae</taxon>
        <taxon>rosids</taxon>
        <taxon>fabids</taxon>
        <taxon>Rosales</taxon>
        <taxon>Moraceae</taxon>
        <taxon>Ficeae</taxon>
        <taxon>Ficus</taxon>
    </lineage>
</organism>
<accession>A0AA88DSQ8</accession>
<proteinExistence type="inferred from homology"/>
<dbReference type="InterPro" id="IPR036291">
    <property type="entry name" value="NAD(P)-bd_dom_sf"/>
</dbReference>
<evidence type="ECO:0000256" key="1">
    <source>
        <dbReference type="ARBA" id="ARBA00005928"/>
    </source>
</evidence>
<feature type="domain" description="Fatty acyl-CoA reductase C-terminal" evidence="5">
    <location>
        <begin position="160"/>
        <end position="249"/>
    </location>
</feature>
<comment type="caution">
    <text evidence="7">The sequence shown here is derived from an EMBL/GenBank/DDBJ whole genome shotgun (WGS) entry which is preliminary data.</text>
</comment>
<dbReference type="SUPFAM" id="SSF51735">
    <property type="entry name" value="NAD(P)-binding Rossmann-fold domains"/>
    <property type="match status" value="1"/>
</dbReference>
<dbReference type="GO" id="GO:0102965">
    <property type="term" value="F:alcohol-forming long-chain fatty acyl-CoA reductase activity"/>
    <property type="evidence" value="ECO:0007669"/>
    <property type="project" value="UniProtKB-EC"/>
</dbReference>
<keyword evidence="4" id="KW-0560">Oxidoreductase</keyword>
<evidence type="ECO:0000256" key="4">
    <source>
        <dbReference type="RuleBase" id="RU363097"/>
    </source>
</evidence>
<dbReference type="InterPro" id="IPR013120">
    <property type="entry name" value="FAR_NAD-bd"/>
</dbReference>
<dbReference type="PANTHER" id="PTHR11011:SF99">
    <property type="entry name" value="FATTY ACYL-COA REDUCTASE 3"/>
    <property type="match status" value="1"/>
</dbReference>
<keyword evidence="2 4" id="KW-0444">Lipid biosynthesis</keyword>
<comment type="function">
    <text evidence="4">Catalyzes the reduction of fatty acyl-CoA to fatty alcohols.</text>
</comment>
<dbReference type="Pfam" id="PF07993">
    <property type="entry name" value="NAD_binding_4"/>
    <property type="match status" value="1"/>
</dbReference>
<sequence>MGEMVMGHLKENVNLVIIRPTIVTSTYKEPFPGWVEGVRTIDSLAVGYGKGKLTCFLGDLNAVVDVIPADFVVNSMIVAMAAHANQPCDNIIYQVGSSVRNPMRYRNLQDFGFRYFTKKPLINKDGKPVKVRKVLVLGDMASFQRYMAVRYLLFLKGLEWVNTAFCQYFQGMYLDLNRKIKFVMRLVELYRPYLFFKGVFDDLNTERLRLAAKESGIETDIFYFDPKLINWEEYFLNIHIPGVIKYVLK</sequence>
<evidence type="ECO:0000256" key="2">
    <source>
        <dbReference type="ARBA" id="ARBA00022516"/>
    </source>
</evidence>
<keyword evidence="4" id="KW-0521">NADP</keyword>
<evidence type="ECO:0000313" key="8">
    <source>
        <dbReference type="Proteomes" id="UP001187192"/>
    </source>
</evidence>
<dbReference type="CDD" id="cd09071">
    <property type="entry name" value="FAR_C"/>
    <property type="match status" value="1"/>
</dbReference>
<evidence type="ECO:0000313" key="7">
    <source>
        <dbReference type="EMBL" id="GMN61092.1"/>
    </source>
</evidence>
<dbReference type="EMBL" id="BTGU01000106">
    <property type="protein sequence ID" value="GMN61092.1"/>
    <property type="molecule type" value="Genomic_DNA"/>
</dbReference>
<comment type="catalytic activity">
    <reaction evidence="4">
        <text>a long-chain fatty acyl-CoA + 2 NADPH + 2 H(+) = a long-chain primary fatty alcohol + 2 NADP(+) + CoA</text>
        <dbReference type="Rhea" id="RHEA:52716"/>
        <dbReference type="ChEBI" id="CHEBI:15378"/>
        <dbReference type="ChEBI" id="CHEBI:57287"/>
        <dbReference type="ChEBI" id="CHEBI:57783"/>
        <dbReference type="ChEBI" id="CHEBI:58349"/>
        <dbReference type="ChEBI" id="CHEBI:77396"/>
        <dbReference type="ChEBI" id="CHEBI:83139"/>
        <dbReference type="EC" id="1.2.1.84"/>
    </reaction>
</comment>
<keyword evidence="8" id="KW-1185">Reference proteome</keyword>
<reference evidence="7" key="1">
    <citation type="submission" date="2023-07" db="EMBL/GenBank/DDBJ databases">
        <title>draft genome sequence of fig (Ficus carica).</title>
        <authorList>
            <person name="Takahashi T."/>
            <person name="Nishimura K."/>
        </authorList>
    </citation>
    <scope>NUCLEOTIDE SEQUENCE</scope>
</reference>